<comment type="similarity">
    <text evidence="1">Belongs to the heat shock protein 90 family.</text>
</comment>
<feature type="transmembrane region" description="Helical" evidence="3">
    <location>
        <begin position="120"/>
        <end position="143"/>
    </location>
</feature>
<evidence type="ECO:0000256" key="3">
    <source>
        <dbReference type="SAM" id="Phobius"/>
    </source>
</evidence>
<keyword evidence="3" id="KW-0812">Transmembrane</keyword>
<gene>
    <name evidence="5" type="ORF">RFI_37051</name>
</gene>
<dbReference type="GO" id="GO:0140662">
    <property type="term" value="F:ATP-dependent protein folding chaperone"/>
    <property type="evidence" value="ECO:0007669"/>
    <property type="project" value="InterPro"/>
</dbReference>
<dbReference type="Gene3D" id="3.40.50.11260">
    <property type="match status" value="1"/>
</dbReference>
<dbReference type="Proteomes" id="UP000023152">
    <property type="component" value="Unassembled WGS sequence"/>
</dbReference>
<dbReference type="OrthoDB" id="5426351at2759"/>
<feature type="chain" id="PRO_5004974692" evidence="4">
    <location>
        <begin position="22"/>
        <end position="160"/>
    </location>
</feature>
<keyword evidence="3" id="KW-0472">Membrane</keyword>
<evidence type="ECO:0000313" key="5">
    <source>
        <dbReference type="EMBL" id="ETO00396.1"/>
    </source>
</evidence>
<organism evidence="5 6">
    <name type="scientific">Reticulomyxa filosa</name>
    <dbReference type="NCBI Taxonomy" id="46433"/>
    <lineage>
        <taxon>Eukaryota</taxon>
        <taxon>Sar</taxon>
        <taxon>Rhizaria</taxon>
        <taxon>Retaria</taxon>
        <taxon>Foraminifera</taxon>
        <taxon>Monothalamids</taxon>
        <taxon>Reticulomyxidae</taxon>
        <taxon>Reticulomyxa</taxon>
    </lineage>
</organism>
<evidence type="ECO:0000256" key="2">
    <source>
        <dbReference type="ARBA" id="ARBA00023186"/>
    </source>
</evidence>
<evidence type="ECO:0000256" key="1">
    <source>
        <dbReference type="ARBA" id="ARBA00008239"/>
    </source>
</evidence>
<dbReference type="GO" id="GO:0051082">
    <property type="term" value="F:unfolded protein binding"/>
    <property type="evidence" value="ECO:0007669"/>
    <property type="project" value="InterPro"/>
</dbReference>
<keyword evidence="6" id="KW-1185">Reference proteome</keyword>
<protein>
    <submittedName>
        <fullName evidence="5">Heat shock protein 90A</fullName>
    </submittedName>
</protein>
<dbReference type="GO" id="GO:0016887">
    <property type="term" value="F:ATP hydrolysis activity"/>
    <property type="evidence" value="ECO:0007669"/>
    <property type="project" value="InterPro"/>
</dbReference>
<dbReference type="InterPro" id="IPR037196">
    <property type="entry name" value="HSP90_C"/>
</dbReference>
<dbReference type="EMBL" id="ASPP01041170">
    <property type="protein sequence ID" value="ETO00396.1"/>
    <property type="molecule type" value="Genomic_DNA"/>
</dbReference>
<keyword evidence="3" id="KW-1133">Transmembrane helix</keyword>
<evidence type="ECO:0000313" key="6">
    <source>
        <dbReference type="Proteomes" id="UP000023152"/>
    </source>
</evidence>
<keyword evidence="2" id="KW-0143">Chaperone</keyword>
<dbReference type="SUPFAM" id="SSF110942">
    <property type="entry name" value="HSP90 C-terminal domain"/>
    <property type="match status" value="1"/>
</dbReference>
<dbReference type="InterPro" id="IPR001404">
    <property type="entry name" value="Hsp90_fam"/>
</dbReference>
<reference evidence="5 6" key="1">
    <citation type="journal article" date="2013" name="Curr. Biol.">
        <title>The Genome of the Foraminiferan Reticulomyxa filosa.</title>
        <authorList>
            <person name="Glockner G."/>
            <person name="Hulsmann N."/>
            <person name="Schleicher M."/>
            <person name="Noegel A.A."/>
            <person name="Eichinger L."/>
            <person name="Gallinger C."/>
            <person name="Pawlowski J."/>
            <person name="Sierra R."/>
            <person name="Euteneuer U."/>
            <person name="Pillet L."/>
            <person name="Moustafa A."/>
            <person name="Platzer M."/>
            <person name="Groth M."/>
            <person name="Szafranski K."/>
            <person name="Schliwa M."/>
        </authorList>
    </citation>
    <scope>NUCLEOTIDE SEQUENCE [LARGE SCALE GENOMIC DNA]</scope>
</reference>
<comment type="caution">
    <text evidence="5">The sequence shown here is derived from an EMBL/GenBank/DDBJ whole genome shotgun (WGS) entry which is preliminary data.</text>
</comment>
<dbReference type="PANTHER" id="PTHR11528">
    <property type="entry name" value="HEAT SHOCK PROTEIN 90 FAMILY MEMBER"/>
    <property type="match status" value="1"/>
</dbReference>
<sequence>MFLEALNLEVLFLGPIDVSAAQQLREYDRKKCVCVTKVGLDLPLTEEKKQDDEKVAYESLAKKMKEILGQKVEKVIVGYRMVYSTCSLVTSEYGWSANIERIMNAQALRDTSMARYMPSAFSAATFGLYVVCSSGVSFVVMGAKKLHVFFFTKFFFNFIF</sequence>
<accession>X6LGD6</accession>
<dbReference type="Pfam" id="PF00183">
    <property type="entry name" value="HSP90"/>
    <property type="match status" value="1"/>
</dbReference>
<name>X6LGD6_RETFI</name>
<keyword evidence="5" id="KW-0346">Stress response</keyword>
<proteinExistence type="inferred from homology"/>
<dbReference type="AlphaFoldDB" id="X6LGD6"/>
<dbReference type="Gene3D" id="1.20.120.790">
    <property type="entry name" value="Heat shock protein 90, C-terminal domain"/>
    <property type="match status" value="1"/>
</dbReference>
<dbReference type="GO" id="GO:0005524">
    <property type="term" value="F:ATP binding"/>
    <property type="evidence" value="ECO:0007669"/>
    <property type="project" value="InterPro"/>
</dbReference>
<keyword evidence="4" id="KW-0732">Signal</keyword>
<evidence type="ECO:0000256" key="4">
    <source>
        <dbReference type="SAM" id="SignalP"/>
    </source>
</evidence>
<feature type="signal peptide" evidence="4">
    <location>
        <begin position="1"/>
        <end position="21"/>
    </location>
</feature>